<protein>
    <submittedName>
        <fullName evidence="1">IPExxxVDY family protein</fullName>
    </submittedName>
</protein>
<organism evidence="1 2">
    <name type="scientific">Phnomibacter ginsenosidimutans</name>
    <dbReference type="NCBI Taxonomy" id="2676868"/>
    <lineage>
        <taxon>Bacteria</taxon>
        <taxon>Pseudomonadati</taxon>
        <taxon>Bacteroidota</taxon>
        <taxon>Chitinophagia</taxon>
        <taxon>Chitinophagales</taxon>
        <taxon>Chitinophagaceae</taxon>
        <taxon>Phnomibacter</taxon>
    </lineage>
</organism>
<dbReference type="Proteomes" id="UP000426027">
    <property type="component" value="Chromosome"/>
</dbReference>
<name>A0A6I6GDE9_9BACT</name>
<keyword evidence="2" id="KW-1185">Reference proteome</keyword>
<evidence type="ECO:0000313" key="2">
    <source>
        <dbReference type="Proteomes" id="UP000426027"/>
    </source>
</evidence>
<proteinExistence type="predicted"/>
<dbReference type="RefSeq" id="WP_157480368.1">
    <property type="nucleotide sequence ID" value="NZ_CP046566.1"/>
</dbReference>
<dbReference type="InterPro" id="IPR047690">
    <property type="entry name" value="IPExxxVDY_fam"/>
</dbReference>
<accession>A0A6I6GDE9</accession>
<dbReference type="NCBIfam" id="NF033205">
    <property type="entry name" value="IPExxxVDY"/>
    <property type="match status" value="1"/>
</dbReference>
<sequence length="145" mass="17010">MAKWTLDNELLAEAFFEDARLFGIQCPASPQKFVWLVNNHFAFDFRYSAGSEVEMKKKGRTFTFPLFRFFENHLNVEHIIYANHCDGEYLLPELKHTDFLWLIKSDNHSASFLDLLANELRKVSQIQLVTLLSNDKIKNKQQLVL</sequence>
<dbReference type="AlphaFoldDB" id="A0A6I6GDE9"/>
<reference evidence="1 2" key="1">
    <citation type="submission" date="2019-11" db="EMBL/GenBank/DDBJ databases">
        <authorList>
            <person name="Im W.T."/>
        </authorList>
    </citation>
    <scope>NUCLEOTIDE SEQUENCE [LARGE SCALE GENOMIC DNA]</scope>
    <source>
        <strain evidence="1 2">SB-02</strain>
    </source>
</reference>
<evidence type="ECO:0000313" key="1">
    <source>
        <dbReference type="EMBL" id="QGW29823.1"/>
    </source>
</evidence>
<gene>
    <name evidence="1" type="ORF">GLV81_18385</name>
</gene>
<dbReference type="EMBL" id="CP046566">
    <property type="protein sequence ID" value="QGW29823.1"/>
    <property type="molecule type" value="Genomic_DNA"/>
</dbReference>
<dbReference type="KEGG" id="fls:GLV81_18385"/>